<dbReference type="GeneID" id="10510531"/>
<evidence type="ECO:0000256" key="1">
    <source>
        <dbReference type="SAM" id="MobiDB-lite"/>
    </source>
</evidence>
<keyword evidence="3" id="KW-1185">Reference proteome</keyword>
<accession>F1A068</accession>
<gene>
    <name evidence="2" type="ORF">DICPUDRAFT_157862</name>
</gene>
<feature type="region of interest" description="Disordered" evidence="1">
    <location>
        <begin position="67"/>
        <end position="97"/>
    </location>
</feature>
<dbReference type="InParanoid" id="F1A068"/>
<reference evidence="3" key="1">
    <citation type="journal article" date="2011" name="Genome Biol.">
        <title>Comparative genomics of the social amoebae Dictyostelium discoideum and Dictyostelium purpureum.</title>
        <authorList>
            <consortium name="US DOE Joint Genome Institute (JGI-PGF)"/>
            <person name="Sucgang R."/>
            <person name="Kuo A."/>
            <person name="Tian X."/>
            <person name="Salerno W."/>
            <person name="Parikh A."/>
            <person name="Feasley C.L."/>
            <person name="Dalin E."/>
            <person name="Tu H."/>
            <person name="Huang E."/>
            <person name="Barry K."/>
            <person name="Lindquist E."/>
            <person name="Shapiro H."/>
            <person name="Bruce D."/>
            <person name="Schmutz J."/>
            <person name="Salamov A."/>
            <person name="Fey P."/>
            <person name="Gaudet P."/>
            <person name="Anjard C."/>
            <person name="Babu M.M."/>
            <person name="Basu S."/>
            <person name="Bushmanova Y."/>
            <person name="van der Wel H."/>
            <person name="Katoh-Kurasawa M."/>
            <person name="Dinh C."/>
            <person name="Coutinho P.M."/>
            <person name="Saito T."/>
            <person name="Elias M."/>
            <person name="Schaap P."/>
            <person name="Kay R.R."/>
            <person name="Henrissat B."/>
            <person name="Eichinger L."/>
            <person name="Rivero F."/>
            <person name="Putnam N.H."/>
            <person name="West C.M."/>
            <person name="Loomis W.F."/>
            <person name="Chisholm R.L."/>
            <person name="Shaulsky G."/>
            <person name="Strassmann J.E."/>
            <person name="Queller D.C."/>
            <person name="Kuspa A."/>
            <person name="Grigoriev I.V."/>
        </authorList>
    </citation>
    <scope>NUCLEOTIDE SEQUENCE [LARGE SCALE GENOMIC DNA]</scope>
    <source>
        <strain evidence="3">QSDP1</strain>
    </source>
</reference>
<dbReference type="RefSeq" id="XP_003293062.1">
    <property type="nucleotide sequence ID" value="XM_003293014.1"/>
</dbReference>
<dbReference type="VEuPathDB" id="AmoebaDB:DICPUDRAFT_157862"/>
<name>F1A068_DICPU</name>
<dbReference type="Proteomes" id="UP000001064">
    <property type="component" value="Unassembled WGS sequence"/>
</dbReference>
<dbReference type="EMBL" id="GL871331">
    <property type="protein sequence ID" value="EGC30417.1"/>
    <property type="molecule type" value="Genomic_DNA"/>
</dbReference>
<sequence length="97" mass="11651">MTACPETPKKQFYNNPNSFEDSDFYNIEFNSLLFGPIQNQKYLYDPYFYQLKKLEWEENNLMLNYRNNNNNNNNNNSFTNINKLPPKATKSTKLNYD</sequence>
<feature type="compositionally biased region" description="Low complexity" evidence="1">
    <location>
        <begin position="67"/>
        <end position="84"/>
    </location>
</feature>
<dbReference type="KEGG" id="dpp:DICPUDRAFT_157862"/>
<protein>
    <submittedName>
        <fullName evidence="2">Uncharacterized protein</fullName>
    </submittedName>
</protein>
<evidence type="ECO:0000313" key="2">
    <source>
        <dbReference type="EMBL" id="EGC30417.1"/>
    </source>
</evidence>
<organism evidence="2 3">
    <name type="scientific">Dictyostelium purpureum</name>
    <name type="common">Slime mold</name>
    <dbReference type="NCBI Taxonomy" id="5786"/>
    <lineage>
        <taxon>Eukaryota</taxon>
        <taxon>Amoebozoa</taxon>
        <taxon>Evosea</taxon>
        <taxon>Eumycetozoa</taxon>
        <taxon>Dictyostelia</taxon>
        <taxon>Dictyosteliales</taxon>
        <taxon>Dictyosteliaceae</taxon>
        <taxon>Dictyostelium</taxon>
    </lineage>
</organism>
<evidence type="ECO:0000313" key="3">
    <source>
        <dbReference type="Proteomes" id="UP000001064"/>
    </source>
</evidence>
<dbReference type="AlphaFoldDB" id="F1A068"/>
<proteinExistence type="predicted"/>